<keyword evidence="2" id="KW-1185">Reference proteome</keyword>
<sequence length="182" mass="20747">MDGNELEMDTKMDSGITNTGVSEKYTIKLEFVSTQRGKQKLVQRKEYSTLKRTNHIEKCWICASPESCAPLLYTNQDATQVIRNDEHTDGCRVNPPTFYYQQQLNELKQLVAGDLRPVNEIYDELANNAYIFSIVIPGREHIVLRPCPEIPMTSGRAEGFATHCSADNNKIQQIFNVPFDDE</sequence>
<accession>A0A0V0S062</accession>
<comment type="caution">
    <text evidence="1">The sequence shown here is derived from an EMBL/GenBank/DDBJ whole genome shotgun (WGS) entry which is preliminary data.</text>
</comment>
<gene>
    <name evidence="1" type="ORF">T07_6677</name>
</gene>
<evidence type="ECO:0000313" key="1">
    <source>
        <dbReference type="EMBL" id="KRX20015.1"/>
    </source>
</evidence>
<name>A0A0V0S062_9BILA</name>
<dbReference type="Proteomes" id="UP000054630">
    <property type="component" value="Unassembled WGS sequence"/>
</dbReference>
<dbReference type="EMBL" id="JYDL01000053">
    <property type="protein sequence ID" value="KRX20015.1"/>
    <property type="molecule type" value="Genomic_DNA"/>
</dbReference>
<proteinExistence type="predicted"/>
<dbReference type="OrthoDB" id="5929791at2759"/>
<reference evidence="1 2" key="1">
    <citation type="submission" date="2015-01" db="EMBL/GenBank/DDBJ databases">
        <title>Evolution of Trichinella species and genotypes.</title>
        <authorList>
            <person name="Korhonen P.K."/>
            <person name="Edoardo P."/>
            <person name="Giuseppe L.R."/>
            <person name="Gasser R.B."/>
        </authorList>
    </citation>
    <scope>NUCLEOTIDE SEQUENCE [LARGE SCALE GENOMIC DNA]</scope>
    <source>
        <strain evidence="1">ISS37</strain>
    </source>
</reference>
<evidence type="ECO:0008006" key="3">
    <source>
        <dbReference type="Google" id="ProtNLM"/>
    </source>
</evidence>
<evidence type="ECO:0000313" key="2">
    <source>
        <dbReference type="Proteomes" id="UP000054630"/>
    </source>
</evidence>
<protein>
    <recommendedName>
        <fullName evidence="3">FLYWCH-type domain-containing protein</fullName>
    </recommendedName>
</protein>
<organism evidence="1 2">
    <name type="scientific">Trichinella nelsoni</name>
    <dbReference type="NCBI Taxonomy" id="6336"/>
    <lineage>
        <taxon>Eukaryota</taxon>
        <taxon>Metazoa</taxon>
        <taxon>Ecdysozoa</taxon>
        <taxon>Nematoda</taxon>
        <taxon>Enoplea</taxon>
        <taxon>Dorylaimia</taxon>
        <taxon>Trichinellida</taxon>
        <taxon>Trichinellidae</taxon>
        <taxon>Trichinella</taxon>
    </lineage>
</organism>
<dbReference type="AlphaFoldDB" id="A0A0V0S062"/>